<keyword evidence="1" id="KW-0472">Membrane</keyword>
<feature type="transmembrane region" description="Helical" evidence="1">
    <location>
        <begin position="70"/>
        <end position="87"/>
    </location>
</feature>
<proteinExistence type="predicted"/>
<feature type="transmembrane region" description="Helical" evidence="1">
    <location>
        <begin position="196"/>
        <end position="215"/>
    </location>
</feature>
<dbReference type="PANTHER" id="PTHR37312">
    <property type="entry name" value="MEMBRANE-BOUND ACYLTRANSFERASE YKRP-RELATED"/>
    <property type="match status" value="1"/>
</dbReference>
<dbReference type="InterPro" id="IPR052734">
    <property type="entry name" value="Nod_factor_acetyltransferase"/>
</dbReference>
<feature type="transmembrane region" description="Helical" evidence="1">
    <location>
        <begin position="480"/>
        <end position="499"/>
    </location>
</feature>
<keyword evidence="3" id="KW-0808">Transferase</keyword>
<feature type="transmembrane region" description="Helical" evidence="1">
    <location>
        <begin position="427"/>
        <end position="444"/>
    </location>
</feature>
<keyword evidence="1" id="KW-1133">Transmembrane helix</keyword>
<dbReference type="PANTHER" id="PTHR37312:SF1">
    <property type="entry name" value="MEMBRANE-BOUND ACYLTRANSFERASE YKRP-RELATED"/>
    <property type="match status" value="1"/>
</dbReference>
<feature type="transmembrane region" description="Helical" evidence="1">
    <location>
        <begin position="163"/>
        <end position="184"/>
    </location>
</feature>
<evidence type="ECO:0000313" key="3">
    <source>
        <dbReference type="EMBL" id="XDU64677.1"/>
    </source>
</evidence>
<feature type="transmembrane region" description="Helical" evidence="1">
    <location>
        <begin position="227"/>
        <end position="245"/>
    </location>
</feature>
<feature type="transmembrane region" description="Helical" evidence="1">
    <location>
        <begin position="355"/>
        <end position="376"/>
    </location>
</feature>
<gene>
    <name evidence="3" type="ORF">AB8B23_00350</name>
</gene>
<name>A0AB39VBR8_9FUSO</name>
<feature type="transmembrane region" description="Helical" evidence="1">
    <location>
        <begin position="456"/>
        <end position="474"/>
    </location>
</feature>
<reference evidence="3" key="1">
    <citation type="submission" date="2024-07" db="EMBL/GenBank/DDBJ databases">
        <authorList>
            <person name="Li X.-J."/>
            <person name="Wang X."/>
        </authorList>
    </citation>
    <scope>NUCLEOTIDE SEQUENCE</scope>
    <source>
        <strain evidence="3">HSP-342</strain>
    </source>
</reference>
<dbReference type="AlphaFoldDB" id="A0AB39VBR8"/>
<feature type="domain" description="Acyltransferase 3" evidence="2">
    <location>
        <begin position="9"/>
        <end position="320"/>
    </location>
</feature>
<feature type="transmembrane region" description="Helical" evidence="1">
    <location>
        <begin position="671"/>
        <end position="689"/>
    </location>
</feature>
<dbReference type="GO" id="GO:0016747">
    <property type="term" value="F:acyltransferase activity, transferring groups other than amino-acyl groups"/>
    <property type="evidence" value="ECO:0007669"/>
    <property type="project" value="InterPro"/>
</dbReference>
<dbReference type="Pfam" id="PF01757">
    <property type="entry name" value="Acyl_transf_3"/>
    <property type="match status" value="1"/>
</dbReference>
<evidence type="ECO:0000259" key="2">
    <source>
        <dbReference type="Pfam" id="PF01757"/>
    </source>
</evidence>
<keyword evidence="3" id="KW-0012">Acyltransferase</keyword>
<accession>A0AB39VBR8</accession>
<feature type="transmembrane region" description="Helical" evidence="1">
    <location>
        <begin position="304"/>
        <end position="334"/>
    </location>
</feature>
<dbReference type="RefSeq" id="WP_039900966.1">
    <property type="nucleotide sequence ID" value="NZ_CP165646.1"/>
</dbReference>
<feature type="transmembrane region" description="Helical" evidence="1">
    <location>
        <begin position="646"/>
        <end position="665"/>
    </location>
</feature>
<dbReference type="EMBL" id="CP165646">
    <property type="protein sequence ID" value="XDU64677.1"/>
    <property type="molecule type" value="Genomic_DNA"/>
</dbReference>
<sequence length="911" mass="107405">MEEKKRRLDFIDMMKGVLIVLMVIGHTNSPYTSFIYLFHMGAFFIISGFLYNDSKYTIKSYIKKQIKGLLLPYFVVNILFLIFARIINKFLKMNVFFNIPTIKSFLLYSQRVDIGDATWFLLVLFYSSILSAILLKCKKKINLKYTILVLFFISVIINQNRILLPYMLDLSFYGTLYFLIGFIIKEYNIISRIDNNVYIFFISIGIMYYFFKISYIPISWAGRDFRMPFDIFICLSGTYLVYLFSKIMINLNLGIEQIKLLGRKSLSIMIFHFLGFRLCFYLLYNMGYVNLNQISTLILESKYPFWPLVIVFGLLISLVIDNMISLSNRAYLIILGRKIISESKFKRNIKIQMRYYSNNSILLLVIVLFIFNLWVLTKFNFFMFNDYSILKIIKYSSLKEILFNQSSSTGLIFLKFIYELFKLNYEYHHLILLFIHIMTSIGVYKLSKNLFESKKIAFYSGIIFGMWPISTMTFLSDSFILDLLVGFFSILILNIFIILENKSKKMKFLYSGLIIILYYLGLKSKETIIILPLILLIYEILKSIKYKKNKVSFLTIILNIITVLCLKMILSLKAANIIFDIKNSHHHTFKIINLIKNFCKYIILYFDINNSSFTYTKVSFISLFFILIIILFLLYYIFIKKENYRYQIIWIIGNIVVVLVPVLFNSEQYKLYLYLPSIFLSIIFAIFFENIIKIVKLKMKYDIFIVLVFLIIVNFFYGGRGFRDHWKHLSIRNYNSYKALEKLNISENSISNFYIDNVISEDNVFSHSSDSILKMLYGKNINVEINSKQNYDLTKEYMYLSYNNLNGDIKVKKYILPKIDSVSPNEIKKGVKFNLYNNKSVIIVEGSNILKNSKLVINNTELSDTVVAGKIMTAFLPNNFYDKTQILQLRIKNKYTNNVVYSEKKEIIVKD</sequence>
<protein>
    <submittedName>
        <fullName evidence="3">Acyltransferase family protein</fullName>
    </submittedName>
</protein>
<feature type="transmembrane region" description="Helical" evidence="1">
    <location>
        <begin position="701"/>
        <end position="719"/>
    </location>
</feature>
<evidence type="ECO:0000256" key="1">
    <source>
        <dbReference type="SAM" id="Phobius"/>
    </source>
</evidence>
<dbReference type="KEGG" id="lmes:AB8B23_00350"/>
<feature type="transmembrane region" description="Helical" evidence="1">
    <location>
        <begin position="620"/>
        <end position="639"/>
    </location>
</feature>
<feature type="transmembrane region" description="Helical" evidence="1">
    <location>
        <begin position="142"/>
        <end position="157"/>
    </location>
</feature>
<feature type="transmembrane region" description="Helical" evidence="1">
    <location>
        <begin position="266"/>
        <end position="284"/>
    </location>
</feature>
<feature type="transmembrane region" description="Helical" evidence="1">
    <location>
        <begin position="551"/>
        <end position="570"/>
    </location>
</feature>
<dbReference type="InterPro" id="IPR002656">
    <property type="entry name" value="Acyl_transf_3_dom"/>
</dbReference>
<feature type="transmembrane region" description="Helical" evidence="1">
    <location>
        <begin position="31"/>
        <end position="50"/>
    </location>
</feature>
<organism evidence="3">
    <name type="scientific">Leptotrichia mesophila</name>
    <dbReference type="NCBI Taxonomy" id="3239303"/>
    <lineage>
        <taxon>Bacteria</taxon>
        <taxon>Fusobacteriati</taxon>
        <taxon>Fusobacteriota</taxon>
        <taxon>Fusobacteriia</taxon>
        <taxon>Fusobacteriales</taxon>
        <taxon>Leptotrichiaceae</taxon>
        <taxon>Leptotrichia</taxon>
    </lineage>
</organism>
<feature type="transmembrane region" description="Helical" evidence="1">
    <location>
        <begin position="117"/>
        <end position="135"/>
    </location>
</feature>
<keyword evidence="1" id="KW-0812">Transmembrane</keyword>